<dbReference type="EMBL" id="JAGQLN010000009">
    <property type="protein sequence ID" value="MCA9376875.1"/>
    <property type="molecule type" value="Genomic_DNA"/>
</dbReference>
<protein>
    <submittedName>
        <fullName evidence="1">Uncharacterized protein</fullName>
    </submittedName>
</protein>
<name>A0A955I1E8_9BACT</name>
<sequence length="82" mass="9463">MWHIPPHVSSEGSEATRALPLYRLVLKLEIYRSFNDGGYIKIADCDPKPPAYVYEICNSPISSSDHRSYIEITDDTSEYLYY</sequence>
<gene>
    <name evidence="1" type="ORF">KC685_03070</name>
</gene>
<organism evidence="1 2">
    <name type="scientific">Candidatus Dojkabacteria bacterium</name>
    <dbReference type="NCBI Taxonomy" id="2099670"/>
    <lineage>
        <taxon>Bacteria</taxon>
        <taxon>Candidatus Dojkabacteria</taxon>
    </lineage>
</organism>
<comment type="caution">
    <text evidence="1">The sequence shown here is derived from an EMBL/GenBank/DDBJ whole genome shotgun (WGS) entry which is preliminary data.</text>
</comment>
<reference evidence="1" key="2">
    <citation type="journal article" date="2021" name="Microbiome">
        <title>Successional dynamics and alternative stable states in a saline activated sludge microbial community over 9 years.</title>
        <authorList>
            <person name="Wang Y."/>
            <person name="Ye J."/>
            <person name="Ju F."/>
            <person name="Liu L."/>
            <person name="Boyd J.A."/>
            <person name="Deng Y."/>
            <person name="Parks D.H."/>
            <person name="Jiang X."/>
            <person name="Yin X."/>
            <person name="Woodcroft B.J."/>
            <person name="Tyson G.W."/>
            <person name="Hugenholtz P."/>
            <person name="Polz M.F."/>
            <person name="Zhang T."/>
        </authorList>
    </citation>
    <scope>NUCLEOTIDE SEQUENCE</scope>
    <source>
        <strain evidence="1">HKST-UBA17</strain>
    </source>
</reference>
<evidence type="ECO:0000313" key="2">
    <source>
        <dbReference type="Proteomes" id="UP000741282"/>
    </source>
</evidence>
<accession>A0A955I1E8</accession>
<dbReference type="AlphaFoldDB" id="A0A955I1E8"/>
<proteinExistence type="predicted"/>
<dbReference type="Proteomes" id="UP000741282">
    <property type="component" value="Unassembled WGS sequence"/>
</dbReference>
<evidence type="ECO:0000313" key="1">
    <source>
        <dbReference type="EMBL" id="MCA9376875.1"/>
    </source>
</evidence>
<reference evidence="1" key="1">
    <citation type="submission" date="2020-04" db="EMBL/GenBank/DDBJ databases">
        <authorList>
            <person name="Zhang T."/>
        </authorList>
    </citation>
    <scope>NUCLEOTIDE SEQUENCE</scope>
    <source>
        <strain evidence="1">HKST-UBA17</strain>
    </source>
</reference>